<evidence type="ECO:0000256" key="2">
    <source>
        <dbReference type="ARBA" id="ARBA00022679"/>
    </source>
</evidence>
<keyword evidence="6 8" id="KW-0342">GTP-binding</keyword>
<dbReference type="GO" id="GO:0046872">
    <property type="term" value="F:metal ion binding"/>
    <property type="evidence" value="ECO:0007669"/>
    <property type="project" value="UniProtKB-KW"/>
</dbReference>
<keyword evidence="4 8" id="KW-0547">Nucleotide-binding</keyword>
<comment type="domain">
    <text evidence="8">The N-terminal domain determines nucleotide recognition and specific binding, while the C-terminal domain determines the specific binding to the target protein.</text>
</comment>
<comment type="similarity">
    <text evidence="8">Belongs to the MobA family.</text>
</comment>
<dbReference type="EMBL" id="NTJZ01000004">
    <property type="protein sequence ID" value="PDH34342.1"/>
    <property type="molecule type" value="Genomic_DNA"/>
</dbReference>
<dbReference type="InterPro" id="IPR013482">
    <property type="entry name" value="Molybde_CF_guanTrfase"/>
</dbReference>
<dbReference type="HAMAP" id="MF_00316">
    <property type="entry name" value="MobA"/>
    <property type="match status" value="1"/>
</dbReference>
<evidence type="ECO:0000256" key="6">
    <source>
        <dbReference type="ARBA" id="ARBA00023134"/>
    </source>
</evidence>
<dbReference type="CDD" id="cd02503">
    <property type="entry name" value="MobA"/>
    <property type="match status" value="1"/>
</dbReference>
<evidence type="ECO:0000313" key="11">
    <source>
        <dbReference type="Proteomes" id="UP000219329"/>
    </source>
</evidence>
<feature type="binding site" evidence="8">
    <location>
        <position position="108"/>
    </location>
    <ligand>
        <name>Mg(2+)</name>
        <dbReference type="ChEBI" id="CHEBI:18420"/>
    </ligand>
</feature>
<evidence type="ECO:0000256" key="1">
    <source>
        <dbReference type="ARBA" id="ARBA00022490"/>
    </source>
</evidence>
<dbReference type="PANTHER" id="PTHR19136:SF81">
    <property type="entry name" value="MOLYBDENUM COFACTOR GUANYLYLTRANSFERASE"/>
    <property type="match status" value="1"/>
</dbReference>
<comment type="function">
    <text evidence="8">Transfers a GMP moiety from GTP to Mo-molybdopterin (Mo-MPT) cofactor (Moco or molybdenum cofactor) to form Mo-molybdopterin guanine dinucleotide (Mo-MGD) cofactor.</text>
</comment>
<dbReference type="InterPro" id="IPR025877">
    <property type="entry name" value="MobA-like_NTP_Trfase"/>
</dbReference>
<evidence type="ECO:0000256" key="8">
    <source>
        <dbReference type="HAMAP-Rule" id="MF_00316"/>
    </source>
</evidence>
<comment type="catalytic activity">
    <reaction evidence="8">
        <text>Mo-molybdopterin + GTP + H(+) = Mo-molybdopterin guanine dinucleotide + diphosphate</text>
        <dbReference type="Rhea" id="RHEA:34243"/>
        <dbReference type="ChEBI" id="CHEBI:15378"/>
        <dbReference type="ChEBI" id="CHEBI:33019"/>
        <dbReference type="ChEBI" id="CHEBI:37565"/>
        <dbReference type="ChEBI" id="CHEBI:71302"/>
        <dbReference type="ChEBI" id="CHEBI:71310"/>
        <dbReference type="EC" id="2.7.7.77"/>
    </reaction>
</comment>
<dbReference type="EC" id="2.7.7.77" evidence="8"/>
<evidence type="ECO:0000259" key="9">
    <source>
        <dbReference type="Pfam" id="PF12804"/>
    </source>
</evidence>
<keyword evidence="5 8" id="KW-0460">Magnesium</keyword>
<evidence type="ECO:0000256" key="4">
    <source>
        <dbReference type="ARBA" id="ARBA00022741"/>
    </source>
</evidence>
<comment type="caution">
    <text evidence="10">The sequence shown here is derived from an EMBL/GenBank/DDBJ whole genome shotgun (WGS) entry which is preliminary data.</text>
</comment>
<evidence type="ECO:0000256" key="5">
    <source>
        <dbReference type="ARBA" id="ARBA00022842"/>
    </source>
</evidence>
<reference evidence="10 11" key="1">
    <citation type="submission" date="2017-08" db="EMBL/GenBank/DDBJ databases">
        <title>Fine stratification of microbial communities through a metagenomic profile of the photic zone.</title>
        <authorList>
            <person name="Haro-Moreno J.M."/>
            <person name="Lopez-Perez M."/>
            <person name="De La Torre J."/>
            <person name="Picazo A."/>
            <person name="Camacho A."/>
            <person name="Rodriguez-Valera F."/>
        </authorList>
    </citation>
    <scope>NUCLEOTIDE SEQUENCE [LARGE SCALE GENOMIC DNA]</scope>
    <source>
        <strain evidence="10">MED-G28</strain>
    </source>
</reference>
<dbReference type="GO" id="GO:0005525">
    <property type="term" value="F:GTP binding"/>
    <property type="evidence" value="ECO:0007669"/>
    <property type="project" value="UniProtKB-UniRule"/>
</dbReference>
<gene>
    <name evidence="8" type="primary">mobA</name>
    <name evidence="10" type="ORF">CNF02_06015</name>
</gene>
<feature type="binding site" evidence="8">
    <location>
        <begin position="13"/>
        <end position="15"/>
    </location>
    <ligand>
        <name>GTP</name>
        <dbReference type="ChEBI" id="CHEBI:37565"/>
    </ligand>
</feature>
<evidence type="ECO:0000256" key="7">
    <source>
        <dbReference type="ARBA" id="ARBA00023150"/>
    </source>
</evidence>
<organism evidence="10 11">
    <name type="scientific">OM182 bacterium MED-G28</name>
    <dbReference type="NCBI Taxonomy" id="1986256"/>
    <lineage>
        <taxon>Bacteria</taxon>
        <taxon>Pseudomonadati</taxon>
        <taxon>Pseudomonadota</taxon>
        <taxon>Gammaproteobacteria</taxon>
        <taxon>OMG group</taxon>
        <taxon>OM182 clade</taxon>
    </lineage>
</organism>
<comment type="subunit">
    <text evidence="8">Monomer.</text>
</comment>
<comment type="subcellular location">
    <subcellularLocation>
        <location evidence="8">Cytoplasm</location>
    </subcellularLocation>
</comment>
<keyword evidence="7 8" id="KW-0501">Molybdenum cofactor biosynthesis</keyword>
<keyword evidence="3 8" id="KW-0479">Metal-binding</keyword>
<protein>
    <recommendedName>
        <fullName evidence="8">Molybdenum cofactor guanylyltransferase</fullName>
        <shortName evidence="8">MoCo guanylyltransferase</shortName>
        <ecNumber evidence="8">2.7.7.77</ecNumber>
    </recommendedName>
    <alternativeName>
        <fullName evidence="8">GTP:molybdopterin guanylyltransferase</fullName>
    </alternativeName>
    <alternativeName>
        <fullName evidence="8">Mo-MPT guanylyltransferase</fullName>
    </alternativeName>
    <alternativeName>
        <fullName evidence="8">Molybdopterin guanylyltransferase</fullName>
    </alternativeName>
    <alternativeName>
        <fullName evidence="8">Molybdopterin-guanine dinucleotide synthase</fullName>
        <shortName evidence="8">MGD synthase</shortName>
    </alternativeName>
</protein>
<dbReference type="Proteomes" id="UP000219329">
    <property type="component" value="Unassembled WGS sequence"/>
</dbReference>
<dbReference type="GO" id="GO:0061603">
    <property type="term" value="F:molybdenum cofactor guanylyltransferase activity"/>
    <property type="evidence" value="ECO:0007669"/>
    <property type="project" value="UniProtKB-EC"/>
</dbReference>
<comment type="cofactor">
    <cofactor evidence="8">
        <name>Mg(2+)</name>
        <dbReference type="ChEBI" id="CHEBI:18420"/>
    </cofactor>
</comment>
<dbReference type="Pfam" id="PF12804">
    <property type="entry name" value="NTP_transf_3"/>
    <property type="match status" value="1"/>
</dbReference>
<dbReference type="InterPro" id="IPR029044">
    <property type="entry name" value="Nucleotide-diphossugar_trans"/>
</dbReference>
<dbReference type="SUPFAM" id="SSF53448">
    <property type="entry name" value="Nucleotide-diphospho-sugar transferases"/>
    <property type="match status" value="1"/>
</dbReference>
<dbReference type="GO" id="GO:0006777">
    <property type="term" value="P:Mo-molybdopterin cofactor biosynthetic process"/>
    <property type="evidence" value="ECO:0007669"/>
    <property type="project" value="UniProtKB-KW"/>
</dbReference>
<feature type="binding site" evidence="8">
    <location>
        <position position="108"/>
    </location>
    <ligand>
        <name>GTP</name>
        <dbReference type="ChEBI" id="CHEBI:37565"/>
    </ligand>
</feature>
<evidence type="ECO:0000256" key="3">
    <source>
        <dbReference type="ARBA" id="ARBA00022723"/>
    </source>
</evidence>
<sequence>MVIKNHPIAAVILAGGRATRMGYLDKPLENLSDKPLIEWTLEALQKHAAHVVISANHNTKKYEYLQLPIVNDISNRYCGPLIGIYSAMVWIEANLIDPPQKLLCLPGDVPIFPSTLIHRLLDEFNYSTDEVAWTECDGQVQPLFSIWSLASKNALKTAIANGIYGPKLAMPMLKNKLVSIERTSPLDFQNINDQDSLNYAQKTINQL</sequence>
<name>A0A2A5WD55_9GAMM</name>
<comment type="caution">
    <text evidence="8">Lacks conserved residue(s) required for the propagation of feature annotation.</text>
</comment>
<dbReference type="AlphaFoldDB" id="A0A2A5WD55"/>
<proteinExistence type="inferred from homology"/>
<keyword evidence="2 8" id="KW-0808">Transferase</keyword>
<keyword evidence="1 8" id="KW-0963">Cytoplasm</keyword>
<dbReference type="Gene3D" id="3.90.550.10">
    <property type="entry name" value="Spore Coat Polysaccharide Biosynthesis Protein SpsA, Chain A"/>
    <property type="match status" value="1"/>
</dbReference>
<dbReference type="PANTHER" id="PTHR19136">
    <property type="entry name" value="MOLYBDENUM COFACTOR GUANYLYLTRANSFERASE"/>
    <property type="match status" value="1"/>
</dbReference>
<feature type="binding site" evidence="8">
    <location>
        <position position="26"/>
    </location>
    <ligand>
        <name>GTP</name>
        <dbReference type="ChEBI" id="CHEBI:37565"/>
    </ligand>
</feature>
<evidence type="ECO:0000313" key="10">
    <source>
        <dbReference type="EMBL" id="PDH34342.1"/>
    </source>
</evidence>
<accession>A0A2A5WD55</accession>
<feature type="domain" description="MobA-like NTP transferase" evidence="9">
    <location>
        <begin position="10"/>
        <end position="155"/>
    </location>
</feature>
<dbReference type="GO" id="GO:0005737">
    <property type="term" value="C:cytoplasm"/>
    <property type="evidence" value="ECO:0007669"/>
    <property type="project" value="UniProtKB-SubCell"/>
</dbReference>
<feature type="binding site" evidence="8">
    <location>
        <position position="72"/>
    </location>
    <ligand>
        <name>GTP</name>
        <dbReference type="ChEBI" id="CHEBI:37565"/>
    </ligand>
</feature>